<name>A0A368DZ37_9PROT</name>
<dbReference type="EMBL" id="QOQF01000012">
    <property type="protein sequence ID" value="RCL77128.1"/>
    <property type="molecule type" value="Genomic_DNA"/>
</dbReference>
<sequence>MVFQDKSRDYNHVPLFSKRAPDNDTFTRDICDTCGFIDYVNPKIVAGVVALWEGKILMCRRDIEPRKGFWTLPAGFMEQLETTQQGAAREAKEEACADVEIGPLLAIYNVERISQVQIFYRGDLRSPDIAAGDETVEVALFDWEEIPWAELAFPSVYWALKYFHETREMENFPPAPQPADWLATPGFNYTG</sequence>
<dbReference type="PANTHER" id="PTHR43222:SF2">
    <property type="entry name" value="NUDIX HYDROLASE 23, CHLOROPLASTIC"/>
    <property type="match status" value="1"/>
</dbReference>
<evidence type="ECO:0000313" key="3">
    <source>
        <dbReference type="Proteomes" id="UP000252132"/>
    </source>
</evidence>
<dbReference type="PROSITE" id="PS51462">
    <property type="entry name" value="NUDIX"/>
    <property type="match status" value="1"/>
</dbReference>
<dbReference type="InterPro" id="IPR015797">
    <property type="entry name" value="NUDIX_hydrolase-like_dom_sf"/>
</dbReference>
<dbReference type="GO" id="GO:0003824">
    <property type="term" value="F:catalytic activity"/>
    <property type="evidence" value="ECO:0007669"/>
    <property type="project" value="UniProtKB-ARBA"/>
</dbReference>
<gene>
    <name evidence="2" type="ORF">DBW69_04265</name>
</gene>
<comment type="caution">
    <text evidence="2">The sequence shown here is derived from an EMBL/GenBank/DDBJ whole genome shotgun (WGS) entry which is preliminary data.</text>
</comment>
<organism evidence="2 3">
    <name type="scientific">PS1 clade bacterium</name>
    <dbReference type="NCBI Taxonomy" id="2175152"/>
    <lineage>
        <taxon>Bacteria</taxon>
        <taxon>Pseudomonadati</taxon>
        <taxon>Pseudomonadota</taxon>
        <taxon>Alphaproteobacteria</taxon>
        <taxon>PS1 clade</taxon>
    </lineage>
</organism>
<feature type="domain" description="Nudix hydrolase" evidence="1">
    <location>
        <begin position="41"/>
        <end position="165"/>
    </location>
</feature>
<dbReference type="AlphaFoldDB" id="A0A368DZ37"/>
<evidence type="ECO:0000259" key="1">
    <source>
        <dbReference type="PROSITE" id="PS51462"/>
    </source>
</evidence>
<dbReference type="SUPFAM" id="SSF55811">
    <property type="entry name" value="Nudix"/>
    <property type="match status" value="1"/>
</dbReference>
<dbReference type="Pfam" id="PF00293">
    <property type="entry name" value="NUDIX"/>
    <property type="match status" value="1"/>
</dbReference>
<reference evidence="2 3" key="1">
    <citation type="journal article" date="2018" name="Microbiome">
        <title>Fine metagenomic profile of the Mediterranean stratified and mixed water columns revealed by assembly and recruitment.</title>
        <authorList>
            <person name="Haro-Moreno J.M."/>
            <person name="Lopez-Perez M."/>
            <person name="De La Torre J.R."/>
            <person name="Picazo A."/>
            <person name="Camacho A."/>
            <person name="Rodriguez-Valera F."/>
        </authorList>
    </citation>
    <scope>NUCLEOTIDE SEQUENCE [LARGE SCALE GENOMIC DNA]</scope>
    <source>
        <strain evidence="2">MED-G55</strain>
    </source>
</reference>
<dbReference type="InterPro" id="IPR000086">
    <property type="entry name" value="NUDIX_hydrolase_dom"/>
</dbReference>
<dbReference type="CDD" id="cd04511">
    <property type="entry name" value="NUDIX_Hydrolase"/>
    <property type="match status" value="1"/>
</dbReference>
<protein>
    <submittedName>
        <fullName evidence="2">NUDIX domain-containing protein</fullName>
    </submittedName>
</protein>
<dbReference type="PANTHER" id="PTHR43222">
    <property type="entry name" value="NUDIX HYDROLASE 23"/>
    <property type="match status" value="1"/>
</dbReference>
<evidence type="ECO:0000313" key="2">
    <source>
        <dbReference type="EMBL" id="RCL77128.1"/>
    </source>
</evidence>
<proteinExistence type="predicted"/>
<dbReference type="Gene3D" id="3.90.79.10">
    <property type="entry name" value="Nucleoside Triphosphate Pyrophosphohydrolase"/>
    <property type="match status" value="1"/>
</dbReference>
<accession>A0A368DZ37</accession>
<dbReference type="Proteomes" id="UP000252132">
    <property type="component" value="Unassembled WGS sequence"/>
</dbReference>